<feature type="compositionally biased region" description="Basic residues" evidence="1">
    <location>
        <begin position="53"/>
        <end position="65"/>
    </location>
</feature>
<gene>
    <name evidence="2" type="primary">43</name>
    <name evidence="2" type="ORF">SEA_SOILDRAGON_43</name>
</gene>
<evidence type="ECO:0000313" key="3">
    <source>
        <dbReference type="Proteomes" id="UP000319135"/>
    </source>
</evidence>
<feature type="region of interest" description="Disordered" evidence="1">
    <location>
        <begin position="53"/>
        <end position="80"/>
    </location>
</feature>
<reference evidence="2 3" key="1">
    <citation type="submission" date="2019-06" db="EMBL/GenBank/DDBJ databases">
        <authorList>
            <person name="Lindberg H.M."/>
            <person name="Anaya K.L."/>
            <person name="Angel A.I."/>
            <person name="Camper S.H."/>
            <person name="Bui T.Q."/>
            <person name="Eubank G.S."/>
            <person name="Faust S.F."/>
            <person name="Guntrum F.G."/>
            <person name="McInturff H."/>
            <person name="Kickuth R.L."/>
            <person name="Butela K.A."/>
            <person name="Garlena R.A."/>
            <person name="Russell D.A."/>
            <person name="Pope W.H."/>
            <person name="Jacobs-Sera D."/>
            <person name="Hatfull G.F."/>
        </authorList>
    </citation>
    <scope>NUCLEOTIDE SEQUENCE [LARGE SCALE GENOMIC DNA]</scope>
</reference>
<sequence length="80" mass="9636">MAEPLLLIEKRDDGQYWVQWQGEDWGLLTCPQFDYRMDSYSTECEVSFRMIHRPKPAPKKPKRTWSRAMGLRKPTRKEHP</sequence>
<dbReference type="RefSeq" id="YP_010060084.1">
    <property type="nucleotide sequence ID" value="NC_054760.1"/>
</dbReference>
<dbReference type="GeneID" id="64854735"/>
<dbReference type="KEGG" id="vg:64854735"/>
<accession>A0A516KUJ1</accession>
<keyword evidence="3" id="KW-1185">Reference proteome</keyword>
<dbReference type="Proteomes" id="UP000319135">
    <property type="component" value="Segment"/>
</dbReference>
<name>A0A516KUJ1_9CAUD</name>
<protein>
    <submittedName>
        <fullName evidence="2">Uncharacterized protein</fullName>
    </submittedName>
</protein>
<dbReference type="EMBL" id="MN062718">
    <property type="protein sequence ID" value="QDP45342.1"/>
    <property type="molecule type" value="Genomic_DNA"/>
</dbReference>
<evidence type="ECO:0000256" key="1">
    <source>
        <dbReference type="SAM" id="MobiDB-lite"/>
    </source>
</evidence>
<organism evidence="2 3">
    <name type="scientific">Mycobacterium phage SoilDragon</name>
    <dbReference type="NCBI Taxonomy" id="2590944"/>
    <lineage>
        <taxon>Viruses</taxon>
        <taxon>Duplodnaviria</taxon>
        <taxon>Heunggongvirae</taxon>
        <taxon>Uroviricota</taxon>
        <taxon>Caudoviricetes</taxon>
        <taxon>Microwolfvirus</taxon>
        <taxon>Microwolfvirus soildragon</taxon>
    </lineage>
</organism>
<proteinExistence type="predicted"/>
<evidence type="ECO:0000313" key="2">
    <source>
        <dbReference type="EMBL" id="QDP45342.1"/>
    </source>
</evidence>